<organism evidence="3 4">
    <name type="scientific">Rhodotorula paludigena</name>
    <dbReference type="NCBI Taxonomy" id="86838"/>
    <lineage>
        <taxon>Eukaryota</taxon>
        <taxon>Fungi</taxon>
        <taxon>Dikarya</taxon>
        <taxon>Basidiomycota</taxon>
        <taxon>Pucciniomycotina</taxon>
        <taxon>Microbotryomycetes</taxon>
        <taxon>Sporidiobolales</taxon>
        <taxon>Sporidiobolaceae</taxon>
        <taxon>Rhodotorula</taxon>
    </lineage>
</organism>
<keyword evidence="1" id="KW-0812">Transmembrane</keyword>
<dbReference type="InterPro" id="IPR006598">
    <property type="entry name" value="CAP10"/>
</dbReference>
<name>A0AAV5GP79_9BASI</name>
<sequence>MASLTASGAYRRPSTTYVAIPQSAQPSPFLNDETTSADLKHRKASWTRRTSTTAAPLVWRTRSGVRAISRMRCVLFVLLPFALLVLIMVAIGHPVATKHVEKVTSWTTTALNRNGVLRSPHSTYAYAVPMPNIRGAYEEHPIHGLMREARANWTAKVERQSKSLDEAVREYRRRFGREPPPGFEKWYRWAREHDVQLIDEFDSTFSQVEPYFSVRPSQLRERVARLEDSEGEGRDHAIVFIENGKLRRTGARWRDPVPEGFEVLLKDIAHMLPDMVVPLYLHDASFTQIDWEAMQEYKNAAREHRWVNETALQLQGETYHTWRERTCAPDSELRRKVAGLENHFLPPGPSFVRFHSREMSYCTNPQNLEIHGATSGHVYLQGLRPSFAMSRTGADGDMLWTPTIQYDLNPENESTFREKKSTLLWRGSPDGIAVDPDQKWRQSHRFRMLTLLNSNDTRTRPLRQTRIDRFGREYQLDVDTTLAELNERYSNVRATGGPVQCRPDLCDHIRANEIKFVEKDPLEVMADNRYVMDVDGNAYSARFRAHLSSNQVPLKATIYTEWQTPRLQPWLHYVPVRLDYSDVYNILAFFDGGLDAERTGNHDDLAEEIATAGKEWAQKFWRSTDMQAYLFRLLLEYARVMDPERERR</sequence>
<dbReference type="InterPro" id="IPR051091">
    <property type="entry name" value="O-Glucosyltr/Glycosyltrsf_90"/>
</dbReference>
<evidence type="ECO:0000313" key="3">
    <source>
        <dbReference type="EMBL" id="GJN94385.1"/>
    </source>
</evidence>
<feature type="transmembrane region" description="Helical" evidence="1">
    <location>
        <begin position="73"/>
        <end position="92"/>
    </location>
</feature>
<evidence type="ECO:0000259" key="2">
    <source>
        <dbReference type="SMART" id="SM00672"/>
    </source>
</evidence>
<protein>
    <recommendedName>
        <fullName evidence="2">Glycosyl transferase CAP10 domain-containing protein</fullName>
    </recommendedName>
</protein>
<evidence type="ECO:0000313" key="4">
    <source>
        <dbReference type="Proteomes" id="UP001342314"/>
    </source>
</evidence>
<evidence type="ECO:0000256" key="1">
    <source>
        <dbReference type="SAM" id="Phobius"/>
    </source>
</evidence>
<keyword evidence="1" id="KW-1133">Transmembrane helix</keyword>
<dbReference type="PANTHER" id="PTHR12203:SF118">
    <property type="entry name" value="BETA-1,2-XYLOSYLTRANSFERASE 1"/>
    <property type="match status" value="1"/>
</dbReference>
<comment type="caution">
    <text evidence="3">The sequence shown here is derived from an EMBL/GenBank/DDBJ whole genome shotgun (WGS) entry which is preliminary data.</text>
</comment>
<gene>
    <name evidence="3" type="ORF">Rhopal_007465-T1</name>
</gene>
<dbReference type="Pfam" id="PF05686">
    <property type="entry name" value="Glyco_transf_90"/>
    <property type="match status" value="1"/>
</dbReference>
<reference evidence="3 4" key="1">
    <citation type="submission" date="2021-12" db="EMBL/GenBank/DDBJ databases">
        <title>High titer production of polyol ester of fatty acids by Rhodotorula paludigena BS15 towards product separation-free biomass refinery.</title>
        <authorList>
            <person name="Mano J."/>
            <person name="Ono H."/>
            <person name="Tanaka T."/>
            <person name="Naito K."/>
            <person name="Sushida H."/>
            <person name="Ike M."/>
            <person name="Tokuyasu K."/>
            <person name="Kitaoka M."/>
        </authorList>
    </citation>
    <scope>NUCLEOTIDE SEQUENCE [LARGE SCALE GENOMIC DNA]</scope>
    <source>
        <strain evidence="3 4">BS15</strain>
    </source>
</reference>
<keyword evidence="1" id="KW-0472">Membrane</keyword>
<dbReference type="SMART" id="SM00672">
    <property type="entry name" value="CAP10"/>
    <property type="match status" value="1"/>
</dbReference>
<proteinExistence type="predicted"/>
<dbReference type="EMBL" id="BQKY01000017">
    <property type="protein sequence ID" value="GJN94385.1"/>
    <property type="molecule type" value="Genomic_DNA"/>
</dbReference>
<dbReference type="AlphaFoldDB" id="A0AAV5GP79"/>
<feature type="domain" description="Glycosyl transferase CAP10" evidence="2">
    <location>
        <begin position="365"/>
        <end position="644"/>
    </location>
</feature>
<keyword evidence="4" id="KW-1185">Reference proteome</keyword>
<dbReference type="PANTHER" id="PTHR12203">
    <property type="entry name" value="KDEL LYS-ASP-GLU-LEU CONTAINING - RELATED"/>
    <property type="match status" value="1"/>
</dbReference>
<dbReference type="Proteomes" id="UP001342314">
    <property type="component" value="Unassembled WGS sequence"/>
</dbReference>
<accession>A0AAV5GP79</accession>